<accession>A0ABV3PX32</accession>
<reference evidence="3 4" key="1">
    <citation type="submission" date="2024-07" db="EMBL/GenBank/DDBJ databases">
        <title>Description of Labrys sedimenti sp. nov., isolated from a diclofenac-degrading enrichment culture.</title>
        <authorList>
            <person name="Tancsics A."/>
            <person name="Csepanyi A."/>
        </authorList>
    </citation>
    <scope>NUCLEOTIDE SEQUENCE [LARGE SCALE GENOMIC DNA]</scope>
    <source>
        <strain evidence="3 4">LMG 23578</strain>
    </source>
</reference>
<dbReference type="Gene3D" id="2.30.42.10">
    <property type="match status" value="1"/>
</dbReference>
<keyword evidence="3" id="KW-0378">Hydrolase</keyword>
<organism evidence="3 4">
    <name type="scientific">Labrys neptuniae</name>
    <dbReference type="NCBI Taxonomy" id="376174"/>
    <lineage>
        <taxon>Bacteria</taxon>
        <taxon>Pseudomonadati</taxon>
        <taxon>Pseudomonadota</taxon>
        <taxon>Alphaproteobacteria</taxon>
        <taxon>Hyphomicrobiales</taxon>
        <taxon>Xanthobacteraceae</taxon>
        <taxon>Labrys</taxon>
    </lineage>
</organism>
<dbReference type="GO" id="GO:0006508">
    <property type="term" value="P:proteolysis"/>
    <property type="evidence" value="ECO:0007669"/>
    <property type="project" value="UniProtKB-KW"/>
</dbReference>
<dbReference type="SMART" id="SM00228">
    <property type="entry name" value="PDZ"/>
    <property type="match status" value="1"/>
</dbReference>
<protein>
    <submittedName>
        <fullName evidence="3">Aspartyl protease family protein</fullName>
    </submittedName>
</protein>
<dbReference type="PROSITE" id="PS50106">
    <property type="entry name" value="PDZ"/>
    <property type="match status" value="1"/>
</dbReference>
<dbReference type="CDD" id="cd05483">
    <property type="entry name" value="retropepsin_like_bacteria"/>
    <property type="match status" value="1"/>
</dbReference>
<dbReference type="SUPFAM" id="SSF50156">
    <property type="entry name" value="PDZ domain-like"/>
    <property type="match status" value="1"/>
</dbReference>
<gene>
    <name evidence="3" type="ORF">ABXS05_30805</name>
</gene>
<feature type="transmembrane region" description="Helical" evidence="1">
    <location>
        <begin position="21"/>
        <end position="39"/>
    </location>
</feature>
<dbReference type="GO" id="GO:0008233">
    <property type="term" value="F:peptidase activity"/>
    <property type="evidence" value="ECO:0007669"/>
    <property type="project" value="UniProtKB-KW"/>
</dbReference>
<dbReference type="InterPro" id="IPR001478">
    <property type="entry name" value="PDZ"/>
</dbReference>
<dbReference type="Proteomes" id="UP001555786">
    <property type="component" value="Unassembled WGS sequence"/>
</dbReference>
<evidence type="ECO:0000259" key="2">
    <source>
        <dbReference type="PROSITE" id="PS50106"/>
    </source>
</evidence>
<keyword evidence="1" id="KW-0472">Membrane</keyword>
<dbReference type="RefSeq" id="WP_367626546.1">
    <property type="nucleotide sequence ID" value="NZ_JBFNQD010000020.1"/>
</dbReference>
<keyword evidence="4" id="KW-1185">Reference proteome</keyword>
<dbReference type="InterPro" id="IPR021109">
    <property type="entry name" value="Peptidase_aspartic_dom_sf"/>
</dbReference>
<evidence type="ECO:0000313" key="4">
    <source>
        <dbReference type="Proteomes" id="UP001555786"/>
    </source>
</evidence>
<keyword evidence="1" id="KW-1133">Transmembrane helix</keyword>
<dbReference type="InterPro" id="IPR001969">
    <property type="entry name" value="Aspartic_peptidase_AS"/>
</dbReference>
<sequence length="414" mass="45498">MIFFKYHSIYKFIYRDINKNLNFICILVLIITVNINFFVKESFASDAVSQDLGLDNEMWVPLIDNGRPFIVVNVQINSKSVQALFDTGAAKTLVDIELARKFGFTIESRGYIGAVGGQANYYETDLKSLSIGGLRQSGGKVGVVDMSPLRGVVGDAFSMIIGADILSQFAVEVDWDHARLRLMRSGNKSLKGMPIPLRIQAGYNHFITEFSIGDRIFRDVFLDTGAYNSAVRALFIPELMGPEPRVTDVKGAGIGGDTIVDFGRINRVKMGKMYIGSLSVEFLPFVCPCLEKYQARIGVNLLHHFNFLMDARAGYIIVGPRSSEKSVEKKSTSGIQGILKPDGLHIVHVMRGSPAAKVGLKPGDRICAVDGALMNANRNADGKRSGWSTDAPGKQVTLQLCDGRAKHLTLAEFY</sequence>
<feature type="domain" description="PDZ" evidence="2">
    <location>
        <begin position="324"/>
        <end position="371"/>
    </location>
</feature>
<dbReference type="InterPro" id="IPR034122">
    <property type="entry name" value="Retropepsin-like_bacterial"/>
</dbReference>
<dbReference type="InterPro" id="IPR036034">
    <property type="entry name" value="PDZ_sf"/>
</dbReference>
<comment type="caution">
    <text evidence="3">The sequence shown here is derived from an EMBL/GenBank/DDBJ whole genome shotgun (WGS) entry which is preliminary data.</text>
</comment>
<keyword evidence="1" id="KW-0812">Transmembrane</keyword>
<keyword evidence="3" id="KW-0645">Protease</keyword>
<dbReference type="PROSITE" id="PS00141">
    <property type="entry name" value="ASP_PROTEASE"/>
    <property type="match status" value="1"/>
</dbReference>
<dbReference type="EMBL" id="JBFNQD010000020">
    <property type="protein sequence ID" value="MEW9309973.1"/>
    <property type="molecule type" value="Genomic_DNA"/>
</dbReference>
<name>A0ABV3PX32_9HYPH</name>
<proteinExistence type="predicted"/>
<evidence type="ECO:0000313" key="3">
    <source>
        <dbReference type="EMBL" id="MEW9309973.1"/>
    </source>
</evidence>
<dbReference type="SUPFAM" id="SSF50630">
    <property type="entry name" value="Acid proteases"/>
    <property type="match status" value="1"/>
</dbReference>
<dbReference type="Pfam" id="PF13180">
    <property type="entry name" value="PDZ_2"/>
    <property type="match status" value="1"/>
</dbReference>
<evidence type="ECO:0000256" key="1">
    <source>
        <dbReference type="SAM" id="Phobius"/>
    </source>
</evidence>
<dbReference type="Gene3D" id="2.40.70.10">
    <property type="entry name" value="Acid Proteases"/>
    <property type="match status" value="2"/>
</dbReference>
<dbReference type="Pfam" id="PF13975">
    <property type="entry name" value="gag-asp_proteas"/>
    <property type="match status" value="1"/>
</dbReference>